<keyword evidence="2" id="KW-1185">Reference proteome</keyword>
<protein>
    <submittedName>
        <fullName evidence="1">Uncharacterized protein</fullName>
    </submittedName>
</protein>
<dbReference type="Proteomes" id="UP000015559">
    <property type="component" value="Chromosome"/>
</dbReference>
<dbReference type="EMBL" id="AP013066">
    <property type="protein sequence ID" value="BAN36618.1"/>
    <property type="molecule type" value="Genomic_DNA"/>
</dbReference>
<sequence length="72" mass="7933">MKINAHRPPPCEGCTYYQAQERNIGACHRFPPSFAGDSSPIDFHHWKFPLVSANNWCGEFQAAALVGDLTGA</sequence>
<evidence type="ECO:0000313" key="1">
    <source>
        <dbReference type="EMBL" id="BAN36618.1"/>
    </source>
</evidence>
<dbReference type="RefSeq" id="WP_009207421.1">
    <property type="nucleotide sequence ID" value="NC_022357.1"/>
</dbReference>
<accession>S6ADP0</accession>
<reference evidence="1 2" key="1">
    <citation type="journal article" date="2012" name="Appl. Environ. Microbiol.">
        <title>Draft genome sequence of a psychrotolerant sulfur-oxidizing bacterium, Sulfuricella denitrificans skB26, and proteomic insights into cold adaptation.</title>
        <authorList>
            <person name="Watanabe T."/>
            <person name="Kojima H."/>
            <person name="Fukui M."/>
        </authorList>
    </citation>
    <scope>NUCLEOTIDE SEQUENCE [LARGE SCALE GENOMIC DNA]</scope>
    <source>
        <strain evidence="2">skB26</strain>
    </source>
</reference>
<dbReference type="OrthoDB" id="9182289at2"/>
<name>S6ADP0_SULDS</name>
<gene>
    <name evidence="1" type="ORF">SCD_n02819</name>
</gene>
<evidence type="ECO:0000313" key="2">
    <source>
        <dbReference type="Proteomes" id="UP000015559"/>
    </source>
</evidence>
<dbReference type="AlphaFoldDB" id="S6ADP0"/>
<dbReference type="HOGENOM" id="CLU_2720810_0_0_4"/>
<organism evidence="1 2">
    <name type="scientific">Sulfuricella denitrificans (strain DSM 22764 / NBRC 105220 / skB26)</name>
    <dbReference type="NCBI Taxonomy" id="1163617"/>
    <lineage>
        <taxon>Bacteria</taxon>
        <taxon>Pseudomonadati</taxon>
        <taxon>Pseudomonadota</taxon>
        <taxon>Betaproteobacteria</taxon>
        <taxon>Nitrosomonadales</taxon>
        <taxon>Sulfuricellaceae</taxon>
        <taxon>Sulfuricella</taxon>
    </lineage>
</organism>
<proteinExistence type="predicted"/>
<dbReference type="KEGG" id="sdr:SCD_n02819"/>